<keyword evidence="2" id="KW-1185">Reference proteome</keyword>
<evidence type="ECO:0000313" key="1">
    <source>
        <dbReference type="EMBL" id="KAK0630483.1"/>
    </source>
</evidence>
<dbReference type="AlphaFoldDB" id="A0AA39XAR2"/>
<evidence type="ECO:0000313" key="2">
    <source>
        <dbReference type="Proteomes" id="UP001174934"/>
    </source>
</evidence>
<reference evidence="1" key="1">
    <citation type="submission" date="2023-06" db="EMBL/GenBank/DDBJ databases">
        <title>Genome-scale phylogeny and comparative genomics of the fungal order Sordariales.</title>
        <authorList>
            <consortium name="Lawrence Berkeley National Laboratory"/>
            <person name="Hensen N."/>
            <person name="Bonometti L."/>
            <person name="Westerberg I."/>
            <person name="Brannstrom I.O."/>
            <person name="Guillou S."/>
            <person name="Cros-Aarteil S."/>
            <person name="Calhoun S."/>
            <person name="Haridas S."/>
            <person name="Kuo A."/>
            <person name="Mondo S."/>
            <person name="Pangilinan J."/>
            <person name="Riley R."/>
            <person name="LaButti K."/>
            <person name="Andreopoulos B."/>
            <person name="Lipzen A."/>
            <person name="Chen C."/>
            <person name="Yanf M."/>
            <person name="Daum C."/>
            <person name="Ng V."/>
            <person name="Clum A."/>
            <person name="Steindorff A."/>
            <person name="Ohm R."/>
            <person name="Martin F."/>
            <person name="Silar P."/>
            <person name="Natvig D."/>
            <person name="Lalanne C."/>
            <person name="Gautier V."/>
            <person name="Ament-velasquez S.L."/>
            <person name="Kruys A."/>
            <person name="Hutchinson M.I."/>
            <person name="Powell A.J."/>
            <person name="Barry K."/>
            <person name="Miller A.N."/>
            <person name="Grigoriev I.V."/>
            <person name="Debuchy R."/>
            <person name="Gladieux P."/>
            <person name="Thoren M.H."/>
            <person name="Johannesson H."/>
        </authorList>
    </citation>
    <scope>NUCLEOTIDE SEQUENCE</scope>
    <source>
        <strain evidence="1">SMH3391-2</strain>
    </source>
</reference>
<accession>A0AA39XAR2</accession>
<proteinExistence type="predicted"/>
<protein>
    <submittedName>
        <fullName evidence="1">Uncharacterized protein</fullName>
    </submittedName>
</protein>
<comment type="caution">
    <text evidence="1">The sequence shown here is derived from an EMBL/GenBank/DDBJ whole genome shotgun (WGS) entry which is preliminary data.</text>
</comment>
<organism evidence="1 2">
    <name type="scientific">Bombardia bombarda</name>
    <dbReference type="NCBI Taxonomy" id="252184"/>
    <lineage>
        <taxon>Eukaryota</taxon>
        <taxon>Fungi</taxon>
        <taxon>Dikarya</taxon>
        <taxon>Ascomycota</taxon>
        <taxon>Pezizomycotina</taxon>
        <taxon>Sordariomycetes</taxon>
        <taxon>Sordariomycetidae</taxon>
        <taxon>Sordariales</taxon>
        <taxon>Lasiosphaeriaceae</taxon>
        <taxon>Bombardia</taxon>
    </lineage>
</organism>
<dbReference type="Proteomes" id="UP001174934">
    <property type="component" value="Unassembled WGS sequence"/>
</dbReference>
<name>A0AA39XAR2_9PEZI</name>
<dbReference type="EMBL" id="JAULSR010000002">
    <property type="protein sequence ID" value="KAK0630483.1"/>
    <property type="molecule type" value="Genomic_DNA"/>
</dbReference>
<sequence>MMQNNPEVKQMAGEMVRDILSYLYHSGEQTLASSIWQSLRTTEPKSYVLTHGFLPDDVSDVLFAHPMMRDNPGRALRLDATRDDASTQQWLFDRIFITGKLWVGHYIPTNIVGSGSASIAPNMVVSNDIYGPGRMYNYSLPPRTEHSHDVVKCTLRMVRELIHEQEQDANNAIPRLLLEQWATEPLSLEKSSIFGRDTIKAYLAQRHAFIWRSPKMFQENHDMSSIWRAAGIGSSNALTGVLHYMETYVGWDIGAQDVRCAARVSAFDVDGPCLVAMPFDASRERVPHAEERSLGACWVVERQGMGIDKGEADWIRREFIRLRRLVLGGDGGGLHEDISELELSCVPDGTVENMRALKLRVQRSVKGLPHLSPLQKVNEASVLDYFAILTTSPHGVPRSLPFRLLREHCHRCLLQTLSLLAQIAPRFFQKQKLAHVRNILGSVLRKEATFTFCTDEGAVASPDDITLQAYAKTLSEDAFSEDSLFHVCIVPTNEPAVSQEEVLLMAPFQIKFIQMGENSSGALNTGALHSSSFQGKDPSNLPMGELRRMIGKISTSPEMHIFCSLDGSAAGDELTLSQYLGLDKEGVREKEATPSIIVRYCKTDAKVSAGGAASKFHGASAEVLAAMEQLRPDLAITDRSAEEFKVQGSQSRMIGNYMFPRVSKDINNLRKLYSTFGHLFCHAVTLGGCLQTTKIVTGNQQTNETEEREAFKVRRTKDEGDGADKDVNYNLFDLTSRMDCVGNDGLGDAADFMNVVTEPFDWVPRMGDWKG</sequence>
<gene>
    <name evidence="1" type="ORF">B0T17DRAFT_506951</name>
</gene>